<dbReference type="SMART" id="SM00112">
    <property type="entry name" value="CA"/>
    <property type="match status" value="2"/>
</dbReference>
<evidence type="ECO:0000256" key="2">
    <source>
        <dbReference type="ARBA" id="ARBA00022692"/>
    </source>
</evidence>
<dbReference type="AlphaFoldDB" id="A0A1A6GAZ1"/>
<evidence type="ECO:0000256" key="4">
    <source>
        <dbReference type="ARBA" id="ARBA00022737"/>
    </source>
</evidence>
<organism evidence="10 11">
    <name type="scientific">Neotoma lepida</name>
    <name type="common">Desert woodrat</name>
    <dbReference type="NCBI Taxonomy" id="56216"/>
    <lineage>
        <taxon>Eukaryota</taxon>
        <taxon>Metazoa</taxon>
        <taxon>Chordata</taxon>
        <taxon>Craniata</taxon>
        <taxon>Vertebrata</taxon>
        <taxon>Euteleostomi</taxon>
        <taxon>Mammalia</taxon>
        <taxon>Eutheria</taxon>
        <taxon>Euarchontoglires</taxon>
        <taxon>Glires</taxon>
        <taxon>Rodentia</taxon>
        <taxon>Myomorpha</taxon>
        <taxon>Muroidea</taxon>
        <taxon>Cricetidae</taxon>
        <taxon>Neotominae</taxon>
        <taxon>Neotoma</taxon>
    </lineage>
</organism>
<keyword evidence="4" id="KW-0677">Repeat</keyword>
<dbReference type="Proteomes" id="UP000092124">
    <property type="component" value="Unassembled WGS sequence"/>
</dbReference>
<keyword evidence="6" id="KW-1133">Transmembrane helix</keyword>
<keyword evidence="5 8" id="KW-0106">Calcium</keyword>
<dbReference type="InterPro" id="IPR002126">
    <property type="entry name" value="Cadherin-like_dom"/>
</dbReference>
<evidence type="ECO:0000256" key="5">
    <source>
        <dbReference type="ARBA" id="ARBA00022837"/>
    </source>
</evidence>
<dbReference type="SUPFAM" id="SSF49313">
    <property type="entry name" value="Cadherin-like"/>
    <property type="match status" value="2"/>
</dbReference>
<keyword evidence="2" id="KW-0812">Transmembrane</keyword>
<dbReference type="PANTHER" id="PTHR24027:SF438">
    <property type="entry name" value="CADHERIN 23"/>
    <property type="match status" value="1"/>
</dbReference>
<reference evidence="10 11" key="1">
    <citation type="submission" date="2016-06" db="EMBL/GenBank/DDBJ databases">
        <title>The Draft Genome Sequence and Annotation of the Desert Woodrat Neotoma lepida.</title>
        <authorList>
            <person name="Campbell M."/>
            <person name="Oakeson K.F."/>
            <person name="Yandell M."/>
            <person name="Halpert J.R."/>
            <person name="Dearing D."/>
        </authorList>
    </citation>
    <scope>NUCLEOTIDE SEQUENCE [LARGE SCALE GENOMIC DNA]</scope>
    <source>
        <strain evidence="10">417</strain>
        <tissue evidence="10">Liver</tissue>
    </source>
</reference>
<dbReference type="InterPro" id="IPR020894">
    <property type="entry name" value="Cadherin_CS"/>
</dbReference>
<dbReference type="InterPro" id="IPR015919">
    <property type="entry name" value="Cadherin-like_sf"/>
</dbReference>
<evidence type="ECO:0000259" key="9">
    <source>
        <dbReference type="PROSITE" id="PS50268"/>
    </source>
</evidence>
<evidence type="ECO:0000313" key="11">
    <source>
        <dbReference type="Proteomes" id="UP000092124"/>
    </source>
</evidence>
<name>A0A1A6GAZ1_NEOLE</name>
<dbReference type="FunFam" id="2.60.40.60:FF:000033">
    <property type="entry name" value="FAT atypical cadherin 1"/>
    <property type="match status" value="1"/>
</dbReference>
<comment type="caution">
    <text evidence="10">The sequence shown here is derived from an EMBL/GenBank/DDBJ whole genome shotgun (WGS) entry which is preliminary data.</text>
</comment>
<dbReference type="PANTHER" id="PTHR24027">
    <property type="entry name" value="CADHERIN-23"/>
    <property type="match status" value="1"/>
</dbReference>
<dbReference type="FunFam" id="2.60.40.60:FF:000065">
    <property type="entry name" value="FAT atypical cadherin 1"/>
    <property type="match status" value="1"/>
</dbReference>
<evidence type="ECO:0000256" key="7">
    <source>
        <dbReference type="ARBA" id="ARBA00023136"/>
    </source>
</evidence>
<dbReference type="PROSITE" id="PS50268">
    <property type="entry name" value="CADHERIN_2"/>
    <property type="match status" value="2"/>
</dbReference>
<sequence length="181" mass="19925">MYSLDPSQGADIMESFAINKETGWITTLKELDHEEKANYQIKVVASDHGEKVQLSSTAIVDVTVTDVNDSPPRFTAEIYKGTVSEDDPPGGVIAILSTTDADSEEINRQVTYFITGGDALGQFAVENIQNEWKVYVKKPLDREQKDSYLLTITATDGTFSSKARVEVKVLDANDNSPVCEK</sequence>
<gene>
    <name evidence="10" type="ORF">A6R68_08058</name>
</gene>
<keyword evidence="3" id="KW-0732">Signal</keyword>
<evidence type="ECO:0000256" key="3">
    <source>
        <dbReference type="ARBA" id="ARBA00022729"/>
    </source>
</evidence>
<dbReference type="GO" id="GO:0031175">
    <property type="term" value="P:neuron projection development"/>
    <property type="evidence" value="ECO:0007669"/>
    <property type="project" value="TreeGrafter"/>
</dbReference>
<evidence type="ECO:0000256" key="1">
    <source>
        <dbReference type="ARBA" id="ARBA00004167"/>
    </source>
</evidence>
<dbReference type="PROSITE" id="PS00232">
    <property type="entry name" value="CADHERIN_1"/>
    <property type="match status" value="1"/>
</dbReference>
<accession>A0A1A6GAZ1</accession>
<comment type="subcellular location">
    <subcellularLocation>
        <location evidence="1">Membrane</location>
        <topology evidence="1">Single-pass membrane protein</topology>
    </subcellularLocation>
</comment>
<proteinExistence type="predicted"/>
<keyword evidence="7" id="KW-0472">Membrane</keyword>
<dbReference type="PRINTS" id="PR00205">
    <property type="entry name" value="CADHERIN"/>
</dbReference>
<dbReference type="OrthoDB" id="6252479at2759"/>
<evidence type="ECO:0000256" key="6">
    <source>
        <dbReference type="ARBA" id="ARBA00022989"/>
    </source>
</evidence>
<dbReference type="Gene3D" id="2.60.40.60">
    <property type="entry name" value="Cadherins"/>
    <property type="match status" value="2"/>
</dbReference>
<protein>
    <recommendedName>
        <fullName evidence="9">Cadherin domain-containing protein</fullName>
    </recommendedName>
</protein>
<feature type="non-terminal residue" evidence="10">
    <location>
        <position position="181"/>
    </location>
</feature>
<dbReference type="GO" id="GO:0008013">
    <property type="term" value="F:beta-catenin binding"/>
    <property type="evidence" value="ECO:0007669"/>
    <property type="project" value="TreeGrafter"/>
</dbReference>
<keyword evidence="11" id="KW-1185">Reference proteome</keyword>
<dbReference type="GO" id="GO:0005509">
    <property type="term" value="F:calcium ion binding"/>
    <property type="evidence" value="ECO:0007669"/>
    <property type="project" value="UniProtKB-UniRule"/>
</dbReference>
<dbReference type="CDD" id="cd11304">
    <property type="entry name" value="Cadherin_repeat"/>
    <property type="match status" value="2"/>
</dbReference>
<dbReference type="STRING" id="56216.A0A1A6GAZ1"/>
<feature type="domain" description="Cadherin" evidence="9">
    <location>
        <begin position="75"/>
        <end position="179"/>
    </location>
</feature>
<dbReference type="GO" id="GO:0045296">
    <property type="term" value="F:cadherin binding"/>
    <property type="evidence" value="ECO:0007669"/>
    <property type="project" value="TreeGrafter"/>
</dbReference>
<evidence type="ECO:0000313" key="10">
    <source>
        <dbReference type="EMBL" id="OBS63403.1"/>
    </source>
</evidence>
<dbReference type="GO" id="GO:0016477">
    <property type="term" value="P:cell migration"/>
    <property type="evidence" value="ECO:0007669"/>
    <property type="project" value="TreeGrafter"/>
</dbReference>
<feature type="domain" description="Cadherin" evidence="9">
    <location>
        <begin position="2"/>
        <end position="74"/>
    </location>
</feature>
<dbReference type="InterPro" id="IPR039808">
    <property type="entry name" value="Cadherin"/>
</dbReference>
<dbReference type="GO" id="GO:0016342">
    <property type="term" value="C:catenin complex"/>
    <property type="evidence" value="ECO:0007669"/>
    <property type="project" value="TreeGrafter"/>
</dbReference>
<dbReference type="GO" id="GO:0007156">
    <property type="term" value="P:homophilic cell adhesion via plasma membrane adhesion molecules"/>
    <property type="evidence" value="ECO:0007669"/>
    <property type="project" value="InterPro"/>
</dbReference>
<evidence type="ECO:0000256" key="8">
    <source>
        <dbReference type="PROSITE-ProRule" id="PRU00043"/>
    </source>
</evidence>
<dbReference type="EMBL" id="LZPO01101522">
    <property type="protein sequence ID" value="OBS63403.1"/>
    <property type="molecule type" value="Genomic_DNA"/>
</dbReference>
<dbReference type="Pfam" id="PF00028">
    <property type="entry name" value="Cadherin"/>
    <property type="match status" value="2"/>
</dbReference>